<dbReference type="EMBL" id="LT598468">
    <property type="protein sequence ID" value="SCV02702.1"/>
    <property type="molecule type" value="Genomic_DNA"/>
</dbReference>
<dbReference type="PANTHER" id="PTHR28002">
    <property type="entry name" value="MIOREX COMPLEX COMPONENT 11"/>
    <property type="match status" value="1"/>
</dbReference>
<evidence type="ECO:0000313" key="1">
    <source>
        <dbReference type="EMBL" id="SCV02702.1"/>
    </source>
</evidence>
<dbReference type="PANTHER" id="PTHR28002:SF1">
    <property type="entry name" value="MIOREX COMPLEX COMPONENT 11"/>
    <property type="match status" value="1"/>
</dbReference>
<proteinExistence type="predicted"/>
<dbReference type="GO" id="GO:0005739">
    <property type="term" value="C:mitochondrion"/>
    <property type="evidence" value="ECO:0007669"/>
    <property type="project" value="TreeGrafter"/>
</dbReference>
<keyword evidence="2" id="KW-1185">Reference proteome</keyword>
<dbReference type="InterPro" id="IPR018811">
    <property type="entry name" value="MRX11"/>
</dbReference>
<evidence type="ECO:0000313" key="2">
    <source>
        <dbReference type="Proteomes" id="UP000191024"/>
    </source>
</evidence>
<dbReference type="Pfam" id="PF10306">
    <property type="entry name" value="FLILHELTA"/>
    <property type="match status" value="1"/>
</dbReference>
<organism evidence="1 2">
    <name type="scientific">Lachancea mirantina</name>
    <dbReference type="NCBI Taxonomy" id="1230905"/>
    <lineage>
        <taxon>Eukaryota</taxon>
        <taxon>Fungi</taxon>
        <taxon>Dikarya</taxon>
        <taxon>Ascomycota</taxon>
        <taxon>Saccharomycotina</taxon>
        <taxon>Saccharomycetes</taxon>
        <taxon>Saccharomycetales</taxon>
        <taxon>Saccharomycetaceae</taxon>
        <taxon>Lachancea</taxon>
    </lineage>
</organism>
<accession>A0A1G4KDW9</accession>
<dbReference type="STRING" id="1230905.A0A1G4KDW9"/>
<name>A0A1G4KDW9_9SACH</name>
<dbReference type="Proteomes" id="UP000191024">
    <property type="component" value="Chromosome H"/>
</dbReference>
<sequence>MCLNSASGWLSRLSPGIKSSCTIAHFKAQKELYATAIRTFHSNIVKRNEYQQDSRSRLASANNKNEPQQNDRIHKLIARSRTLSKLNEIPRFKRYFDQLSQTSAVSTITSFLVLHEITAIVPLFSLWWVVYQLNLGHELALPVYFTDLLNRCGEAMERLVGDHYTGFDRSRLVLSGAISYAIVKMLYPVRVFLSLWAAPYFTKWALTPFIKVRKAIKAKKTAGEQSTKQ</sequence>
<protein>
    <submittedName>
        <fullName evidence="1">LAMI_0H02124g1_1</fullName>
    </submittedName>
</protein>
<dbReference type="AlphaFoldDB" id="A0A1G4KDW9"/>
<gene>
    <name evidence="1" type="ORF">LAMI_0H02124G</name>
</gene>
<reference evidence="2" key="1">
    <citation type="submission" date="2016-03" db="EMBL/GenBank/DDBJ databases">
        <authorList>
            <person name="Devillers H."/>
        </authorList>
    </citation>
    <scope>NUCLEOTIDE SEQUENCE [LARGE SCALE GENOMIC DNA]</scope>
</reference>
<dbReference type="OrthoDB" id="5580261at2759"/>